<gene>
    <name evidence="2" type="ORF">Cabys_586</name>
    <name evidence="3" type="ORF">Calab_1837</name>
</gene>
<reference evidence="2 5" key="2">
    <citation type="submission" date="2016-11" db="EMBL/GenBank/DDBJ databases">
        <title>Genomic analysis of Caldithrix abyssi and proposal of a novel bacterial phylum Caldithrichaeota.</title>
        <authorList>
            <person name="Kublanov I."/>
            <person name="Sigalova O."/>
            <person name="Gavrilov S."/>
            <person name="Lebedinsky A."/>
            <person name="Ivanova N."/>
            <person name="Daum C."/>
            <person name="Reddy T."/>
            <person name="Klenk H.P."/>
            <person name="Goker M."/>
            <person name="Reva O."/>
            <person name="Miroshnichenko M."/>
            <person name="Kyprides N."/>
            <person name="Woyke T."/>
            <person name="Gelfand M."/>
        </authorList>
    </citation>
    <scope>NUCLEOTIDE SEQUENCE [LARGE SCALE GENOMIC DNA]</scope>
    <source>
        <strain evidence="2 5">LF13</strain>
    </source>
</reference>
<evidence type="ECO:0000313" key="3">
    <source>
        <dbReference type="EMBL" id="EHO41452.1"/>
    </source>
</evidence>
<organism evidence="3 4">
    <name type="scientific">Caldithrix abyssi DSM 13497</name>
    <dbReference type="NCBI Taxonomy" id="880073"/>
    <lineage>
        <taxon>Bacteria</taxon>
        <taxon>Pseudomonadati</taxon>
        <taxon>Calditrichota</taxon>
        <taxon>Calditrichia</taxon>
        <taxon>Calditrichales</taxon>
        <taxon>Calditrichaceae</taxon>
        <taxon>Caldithrix</taxon>
    </lineage>
</organism>
<dbReference type="OrthoDB" id="953420at2"/>
<dbReference type="AlphaFoldDB" id="H1XT23"/>
<dbReference type="PaxDb" id="880073-Calab_1837"/>
<dbReference type="Gene3D" id="2.60.40.4070">
    <property type="match status" value="1"/>
</dbReference>
<evidence type="ECO:0000313" key="4">
    <source>
        <dbReference type="Proteomes" id="UP000004671"/>
    </source>
</evidence>
<name>H1XT23_CALAY</name>
<dbReference type="EMBL" id="CP018099">
    <property type="protein sequence ID" value="APF17337.1"/>
    <property type="molecule type" value="Genomic_DNA"/>
</dbReference>
<keyword evidence="4" id="KW-1185">Reference proteome</keyword>
<evidence type="ECO:0000259" key="1">
    <source>
        <dbReference type="Pfam" id="PF18962"/>
    </source>
</evidence>
<dbReference type="HOGENOM" id="CLU_1033194_0_0_0"/>
<reference evidence="3 4" key="1">
    <citation type="submission" date="2011-09" db="EMBL/GenBank/DDBJ databases">
        <title>The permanent draft genome of Caldithrix abyssi DSM 13497.</title>
        <authorList>
            <consortium name="US DOE Joint Genome Institute (JGI-PGF)"/>
            <person name="Lucas S."/>
            <person name="Han J."/>
            <person name="Lapidus A."/>
            <person name="Bruce D."/>
            <person name="Goodwin L."/>
            <person name="Pitluck S."/>
            <person name="Peters L."/>
            <person name="Kyrpides N."/>
            <person name="Mavromatis K."/>
            <person name="Ivanova N."/>
            <person name="Mikhailova N."/>
            <person name="Chertkov O."/>
            <person name="Detter J.C."/>
            <person name="Tapia R."/>
            <person name="Han C."/>
            <person name="Land M."/>
            <person name="Hauser L."/>
            <person name="Markowitz V."/>
            <person name="Cheng J.-F."/>
            <person name="Hugenholtz P."/>
            <person name="Woyke T."/>
            <person name="Wu D."/>
            <person name="Spring S."/>
            <person name="Brambilla E."/>
            <person name="Klenk H.-P."/>
            <person name="Eisen J.A."/>
        </authorList>
    </citation>
    <scope>NUCLEOTIDE SEQUENCE [LARGE SCALE GENOMIC DNA]</scope>
    <source>
        <strain evidence="3 4">DSM 13497</strain>
    </source>
</reference>
<dbReference type="NCBIfam" id="NF041895">
    <property type="entry name" value="choice_anch_V"/>
    <property type="match status" value="1"/>
</dbReference>
<dbReference type="EMBL" id="CM001402">
    <property type="protein sequence ID" value="EHO41452.1"/>
    <property type="molecule type" value="Genomic_DNA"/>
</dbReference>
<protein>
    <submittedName>
        <fullName evidence="2">Por secretion system C-terminal sorting domain-containing protein</fullName>
    </submittedName>
</protein>
<feature type="domain" description="Secretion system C-terminal sorting" evidence="1">
    <location>
        <begin position="191"/>
        <end position="265"/>
    </location>
</feature>
<dbReference type="NCBIfam" id="TIGR04183">
    <property type="entry name" value="Por_Secre_tail"/>
    <property type="match status" value="1"/>
</dbReference>
<dbReference type="eggNOG" id="COG4677">
    <property type="taxonomic scope" value="Bacteria"/>
</dbReference>
<proteinExistence type="predicted"/>
<dbReference type="InterPro" id="IPR026444">
    <property type="entry name" value="Secre_tail"/>
</dbReference>
<evidence type="ECO:0000313" key="2">
    <source>
        <dbReference type="EMBL" id="APF17337.1"/>
    </source>
</evidence>
<dbReference type="InParanoid" id="H1XT23"/>
<dbReference type="Pfam" id="PF18962">
    <property type="entry name" value="Por_Secre_tail"/>
    <property type="match status" value="1"/>
</dbReference>
<dbReference type="STRING" id="880073.Cabys_586"/>
<dbReference type="KEGG" id="caby:Cabys_586"/>
<sequence precursor="true">MKQSIDFISKKPLIVLLLLLAIGYLWASSNGVTGKTTLGNSPGCTCHSAQPSDNVTVTISGPDTVQPNAVATFQVQISGGTLSAAGINIAANRGQLEADDAFLQKLNEELTHSSPKSPFNNVVTFQFTYTAPETEGPAVIAATGNSVNLNGSTSGDVWNHAPNFTVQVKLPSALNGDSGLQPKDYLLEQNYPNPFNASTTIQFYLPKTTVVRLTVLNAAGEKVKILTESILSAGKHSLNFKADDLPSGMYFYRLQTADRILTRKMLLLK</sequence>
<dbReference type="Proteomes" id="UP000183868">
    <property type="component" value="Chromosome"/>
</dbReference>
<evidence type="ECO:0000313" key="5">
    <source>
        <dbReference type="Proteomes" id="UP000183868"/>
    </source>
</evidence>
<dbReference type="Proteomes" id="UP000004671">
    <property type="component" value="Chromosome"/>
</dbReference>
<dbReference type="RefSeq" id="WP_006928584.1">
    <property type="nucleotide sequence ID" value="NZ_CM001402.1"/>
</dbReference>
<accession>H1XT23</accession>